<dbReference type="PANTHER" id="PTHR13369:SF3">
    <property type="entry name" value="METHYLTRANSFERASE DOMAIN-CONTAINING PROTEIN"/>
    <property type="match status" value="1"/>
</dbReference>
<dbReference type="GO" id="GO:0005737">
    <property type="term" value="C:cytoplasm"/>
    <property type="evidence" value="ECO:0007669"/>
    <property type="project" value="TreeGrafter"/>
</dbReference>
<evidence type="ECO:0000259" key="1">
    <source>
        <dbReference type="Pfam" id="PF13679"/>
    </source>
</evidence>
<name>A0A517ZH93_9PLAN</name>
<dbReference type="EMBL" id="CP036276">
    <property type="protein sequence ID" value="QDU41819.1"/>
    <property type="molecule type" value="Genomic_DNA"/>
</dbReference>
<protein>
    <recommendedName>
        <fullName evidence="1">Methyltransferase domain-containing protein</fullName>
    </recommendedName>
</protein>
<organism evidence="2 3">
    <name type="scientific">Symmachiella dynata</name>
    <dbReference type="NCBI Taxonomy" id="2527995"/>
    <lineage>
        <taxon>Bacteria</taxon>
        <taxon>Pseudomonadati</taxon>
        <taxon>Planctomycetota</taxon>
        <taxon>Planctomycetia</taxon>
        <taxon>Planctomycetales</taxon>
        <taxon>Planctomycetaceae</taxon>
        <taxon>Symmachiella</taxon>
    </lineage>
</organism>
<dbReference type="RefSeq" id="WP_145373811.1">
    <property type="nucleotide sequence ID" value="NZ_CP036276.1"/>
</dbReference>
<dbReference type="InterPro" id="IPR025714">
    <property type="entry name" value="Methyltranfer_dom"/>
</dbReference>
<accession>A0A517ZH93</accession>
<evidence type="ECO:0000313" key="3">
    <source>
        <dbReference type="Proteomes" id="UP000319383"/>
    </source>
</evidence>
<dbReference type="Pfam" id="PF13679">
    <property type="entry name" value="Methyltransf_32"/>
    <property type="match status" value="1"/>
</dbReference>
<evidence type="ECO:0000313" key="2">
    <source>
        <dbReference type="EMBL" id="QDU41819.1"/>
    </source>
</evidence>
<keyword evidence="3" id="KW-1185">Reference proteome</keyword>
<dbReference type="AlphaFoldDB" id="A0A517ZH93"/>
<sequence length="404" mass="45571">MTHSSPDVNLSPALPTELFSQALADEVFVQCTLSKRRSASDVEYRKVTARLVAIKEQTAVQLTYHFQKKETHENLSEPEAAARLGDLLQTEFEHGHLFTANCDYVVRARADGSYKVKRHAPTKQPSVQLHDREKQYLIPEGTACPFLVEIGVMTADGAVRAAKRKKFRQINRYLEIVNDIVEHLPRDRRLRVIDFGCGKSYLTFALHHLLTVIHDFDVEITGLDREPSVIATCQRVAEKLHCRGLRFETGNIDRFADEEKVDLSVSLHACDTATDDAIAQSVRWKAEVILAVPCCQHEFATSIQNQELRALTAHGILKERFAAVATDAFRATALGICDYATSVVEFIDMEHTAKNVLLRAVKQPVNQARRTALIAEYRTLKQLLSIERPHLERVLPELAERVAE</sequence>
<feature type="domain" description="Methyltransferase" evidence="1">
    <location>
        <begin position="165"/>
        <end position="301"/>
    </location>
</feature>
<dbReference type="Gene3D" id="3.40.50.150">
    <property type="entry name" value="Vaccinia Virus protein VP39"/>
    <property type="match status" value="1"/>
</dbReference>
<dbReference type="InterPro" id="IPR029063">
    <property type="entry name" value="SAM-dependent_MTases_sf"/>
</dbReference>
<dbReference type="SUPFAM" id="SSF53335">
    <property type="entry name" value="S-adenosyl-L-methionine-dependent methyltransferases"/>
    <property type="match status" value="1"/>
</dbReference>
<dbReference type="PANTHER" id="PTHR13369">
    <property type="match status" value="1"/>
</dbReference>
<dbReference type="Proteomes" id="UP000319383">
    <property type="component" value="Chromosome"/>
</dbReference>
<reference evidence="2 3" key="1">
    <citation type="submission" date="2019-02" db="EMBL/GenBank/DDBJ databases">
        <title>Deep-cultivation of Planctomycetes and their phenomic and genomic characterization uncovers novel biology.</title>
        <authorList>
            <person name="Wiegand S."/>
            <person name="Jogler M."/>
            <person name="Boedeker C."/>
            <person name="Pinto D."/>
            <person name="Vollmers J."/>
            <person name="Rivas-Marin E."/>
            <person name="Kohn T."/>
            <person name="Peeters S.H."/>
            <person name="Heuer A."/>
            <person name="Rast P."/>
            <person name="Oberbeckmann S."/>
            <person name="Bunk B."/>
            <person name="Jeske O."/>
            <person name="Meyerdierks A."/>
            <person name="Storesund J.E."/>
            <person name="Kallscheuer N."/>
            <person name="Luecker S."/>
            <person name="Lage O.M."/>
            <person name="Pohl T."/>
            <person name="Merkel B.J."/>
            <person name="Hornburger P."/>
            <person name="Mueller R.-W."/>
            <person name="Bruemmer F."/>
            <person name="Labrenz M."/>
            <person name="Spormann A.M."/>
            <person name="Op den Camp H."/>
            <person name="Overmann J."/>
            <person name="Amann R."/>
            <person name="Jetten M.S.M."/>
            <person name="Mascher T."/>
            <person name="Medema M.H."/>
            <person name="Devos D.P."/>
            <person name="Kaster A.-K."/>
            <person name="Ovreas L."/>
            <person name="Rohde M."/>
            <person name="Galperin M.Y."/>
            <person name="Jogler C."/>
        </authorList>
    </citation>
    <scope>NUCLEOTIDE SEQUENCE [LARGE SCALE GENOMIC DNA]</scope>
    <source>
        <strain evidence="2 3">Mal52</strain>
    </source>
</reference>
<dbReference type="KEGG" id="sdyn:Mal52_02730"/>
<dbReference type="CDD" id="cd02440">
    <property type="entry name" value="AdoMet_MTases"/>
    <property type="match status" value="1"/>
</dbReference>
<proteinExistence type="predicted"/>
<gene>
    <name evidence="2" type="ORF">Mal52_02730</name>
</gene>